<accession>A0A8G2C8J5</accession>
<dbReference type="SMART" id="SM00530">
    <property type="entry name" value="HTH_XRE"/>
    <property type="match status" value="2"/>
</dbReference>
<reference evidence="2 3" key="1">
    <citation type="submission" date="2016-11" db="EMBL/GenBank/DDBJ databases">
        <authorList>
            <person name="Varghese N."/>
            <person name="Submissions S."/>
        </authorList>
    </citation>
    <scope>NUCLEOTIDE SEQUENCE [LARGE SCALE GENOMIC DNA]</scope>
    <source>
        <strain evidence="2 3">DSM 17919</strain>
    </source>
</reference>
<dbReference type="EMBL" id="FQZR01000002">
    <property type="protein sequence ID" value="SHI82665.1"/>
    <property type="molecule type" value="Genomic_DNA"/>
</dbReference>
<dbReference type="SUPFAM" id="SSF47413">
    <property type="entry name" value="lambda repressor-like DNA-binding domains"/>
    <property type="match status" value="2"/>
</dbReference>
<dbReference type="RefSeq" id="WP_020002238.1">
    <property type="nucleotide sequence ID" value="NZ_CP192219.1"/>
</dbReference>
<evidence type="ECO:0000313" key="3">
    <source>
        <dbReference type="Proteomes" id="UP000184001"/>
    </source>
</evidence>
<dbReference type="Proteomes" id="UP000184001">
    <property type="component" value="Unassembled WGS sequence"/>
</dbReference>
<feature type="domain" description="HTH cro/C1-type" evidence="1">
    <location>
        <begin position="35"/>
        <end position="82"/>
    </location>
</feature>
<name>A0A8G2C8J5_9BACT</name>
<evidence type="ECO:0000259" key="1">
    <source>
        <dbReference type="PROSITE" id="PS50943"/>
    </source>
</evidence>
<comment type="caution">
    <text evidence="2">The sequence shown here is derived from an EMBL/GenBank/DDBJ whole genome shotgun (WGS) entry which is preliminary data.</text>
</comment>
<gene>
    <name evidence="2" type="ORF">SAMN05660830_01122</name>
</gene>
<proteinExistence type="predicted"/>
<evidence type="ECO:0000313" key="2">
    <source>
        <dbReference type="EMBL" id="SHI82665.1"/>
    </source>
</evidence>
<dbReference type="PROSITE" id="PS50943">
    <property type="entry name" value="HTH_CROC1"/>
    <property type="match status" value="1"/>
</dbReference>
<dbReference type="Pfam" id="PF13443">
    <property type="entry name" value="HTH_26"/>
    <property type="match status" value="1"/>
</dbReference>
<sequence>MTHSTILMVKYDPENAQAWAIIMNRIRQEYAEGNTQLSIAQKLGVTKVAVSRWLSEDRGGERTTFGDMLRYAKALGIPYNELIDMPCQANQLETTNFDKALATILTQAVADADLTAAELARQTGLPESQLTDILTGNIPATGAALHKICTVVEVGASILLRKADKLMQKGLK</sequence>
<organism evidence="2 3">
    <name type="scientific">Halodesulfovibrio aestuarii</name>
    <dbReference type="NCBI Taxonomy" id="126333"/>
    <lineage>
        <taxon>Bacteria</taxon>
        <taxon>Pseudomonadati</taxon>
        <taxon>Thermodesulfobacteriota</taxon>
        <taxon>Desulfovibrionia</taxon>
        <taxon>Desulfovibrionales</taxon>
        <taxon>Desulfovibrionaceae</taxon>
        <taxon>Halodesulfovibrio</taxon>
    </lineage>
</organism>
<dbReference type="InterPro" id="IPR010982">
    <property type="entry name" value="Lambda_DNA-bd_dom_sf"/>
</dbReference>
<dbReference type="AlphaFoldDB" id="A0A8G2C8J5"/>
<dbReference type="GO" id="GO:0003677">
    <property type="term" value="F:DNA binding"/>
    <property type="evidence" value="ECO:0007669"/>
    <property type="project" value="InterPro"/>
</dbReference>
<protein>
    <submittedName>
        <fullName evidence="2">Helix-turn-helix</fullName>
    </submittedName>
</protein>
<dbReference type="Gene3D" id="1.10.260.40">
    <property type="entry name" value="lambda repressor-like DNA-binding domains"/>
    <property type="match status" value="2"/>
</dbReference>
<dbReference type="InterPro" id="IPR001387">
    <property type="entry name" value="Cro/C1-type_HTH"/>
</dbReference>
<dbReference type="CDD" id="cd00093">
    <property type="entry name" value="HTH_XRE"/>
    <property type="match status" value="2"/>
</dbReference>